<dbReference type="CDD" id="cd01561">
    <property type="entry name" value="CBS_like"/>
    <property type="match status" value="1"/>
</dbReference>
<gene>
    <name evidence="14" type="ORF">F2Q68_00026093</name>
</gene>
<evidence type="ECO:0000313" key="15">
    <source>
        <dbReference type="Proteomes" id="UP000712281"/>
    </source>
</evidence>
<dbReference type="InterPro" id="IPR005859">
    <property type="entry name" value="CysK"/>
</dbReference>
<dbReference type="AlphaFoldDB" id="A0A8S9I795"/>
<reference evidence="14" key="1">
    <citation type="submission" date="2019-12" db="EMBL/GenBank/DDBJ databases">
        <title>Genome sequencing and annotation of Brassica cretica.</title>
        <authorList>
            <person name="Studholme D.J."/>
            <person name="Sarris P.F."/>
        </authorList>
    </citation>
    <scope>NUCLEOTIDE SEQUENCE</scope>
    <source>
        <strain evidence="14">PFS-001/15</strain>
        <tissue evidence="14">Leaf</tissue>
    </source>
</reference>
<evidence type="ECO:0000313" key="14">
    <source>
        <dbReference type="EMBL" id="KAF2565448.1"/>
    </source>
</evidence>
<dbReference type="PROSITE" id="PS00901">
    <property type="entry name" value="CYS_SYNTHASE"/>
    <property type="match status" value="1"/>
</dbReference>
<name>A0A8S9I795_BRACR</name>
<evidence type="ECO:0000256" key="9">
    <source>
        <dbReference type="ARBA" id="ARBA00047931"/>
    </source>
</evidence>
<evidence type="ECO:0000256" key="3">
    <source>
        <dbReference type="ARBA" id="ARBA00007103"/>
    </source>
</evidence>
<evidence type="ECO:0000256" key="12">
    <source>
        <dbReference type="RuleBase" id="RU003985"/>
    </source>
</evidence>
<dbReference type="Pfam" id="PF00291">
    <property type="entry name" value="PALP"/>
    <property type="match status" value="1"/>
</dbReference>
<evidence type="ECO:0000256" key="8">
    <source>
        <dbReference type="ARBA" id="ARBA00023192"/>
    </source>
</evidence>
<feature type="binding site" evidence="10">
    <location>
        <position position="348"/>
    </location>
    <ligand>
        <name>pyridoxal 5'-phosphate</name>
        <dbReference type="ChEBI" id="CHEBI:597326"/>
    </ligand>
</feature>
<dbReference type="GO" id="GO:0004124">
    <property type="term" value="F:cysteine synthase activity"/>
    <property type="evidence" value="ECO:0007669"/>
    <property type="project" value="UniProtKB-UniRule"/>
</dbReference>
<evidence type="ECO:0000256" key="2">
    <source>
        <dbReference type="ARBA" id="ARBA00004962"/>
    </source>
</evidence>
<evidence type="ECO:0000256" key="1">
    <source>
        <dbReference type="ARBA" id="ARBA00001933"/>
    </source>
</evidence>
<dbReference type="InterPro" id="IPR036052">
    <property type="entry name" value="TrpB-like_PALP_sf"/>
</dbReference>
<feature type="binding site" evidence="10">
    <location>
        <position position="156"/>
    </location>
    <ligand>
        <name>pyridoxal 5'-phosphate</name>
        <dbReference type="ChEBI" id="CHEBI:597326"/>
    </ligand>
</feature>
<dbReference type="Gene3D" id="3.40.50.1100">
    <property type="match status" value="2"/>
</dbReference>
<organism evidence="14 15">
    <name type="scientific">Brassica cretica</name>
    <name type="common">Mustard</name>
    <dbReference type="NCBI Taxonomy" id="69181"/>
    <lineage>
        <taxon>Eukaryota</taxon>
        <taxon>Viridiplantae</taxon>
        <taxon>Streptophyta</taxon>
        <taxon>Embryophyta</taxon>
        <taxon>Tracheophyta</taxon>
        <taxon>Spermatophyta</taxon>
        <taxon>Magnoliopsida</taxon>
        <taxon>eudicotyledons</taxon>
        <taxon>Gunneridae</taxon>
        <taxon>Pentapetalae</taxon>
        <taxon>rosids</taxon>
        <taxon>malvids</taxon>
        <taxon>Brassicales</taxon>
        <taxon>Brassicaceae</taxon>
        <taxon>Brassiceae</taxon>
        <taxon>Brassica</taxon>
    </lineage>
</organism>
<evidence type="ECO:0000256" key="4">
    <source>
        <dbReference type="ARBA" id="ARBA00012681"/>
    </source>
</evidence>
<dbReference type="GO" id="GO:0006535">
    <property type="term" value="P:cysteine biosynthetic process from serine"/>
    <property type="evidence" value="ECO:0007669"/>
    <property type="project" value="UniProtKB-UniRule"/>
</dbReference>
<evidence type="ECO:0000256" key="6">
    <source>
        <dbReference type="ARBA" id="ARBA00022679"/>
    </source>
</evidence>
<dbReference type="FunFam" id="3.40.50.1100:FF:000006">
    <property type="entry name" value="Cysteine synthase"/>
    <property type="match status" value="1"/>
</dbReference>
<keyword evidence="7 10" id="KW-0663">Pyridoxal phosphate</keyword>
<dbReference type="InterPro" id="IPR001926">
    <property type="entry name" value="TrpB-like_PALP"/>
</dbReference>
<evidence type="ECO:0000256" key="5">
    <source>
        <dbReference type="ARBA" id="ARBA00022605"/>
    </source>
</evidence>
<keyword evidence="5 12" id="KW-0028">Amino-acid biosynthesis</keyword>
<dbReference type="SUPFAM" id="SSF53686">
    <property type="entry name" value="Tryptophan synthase beta subunit-like PLP-dependent enzymes"/>
    <property type="match status" value="1"/>
</dbReference>
<dbReference type="InterPro" id="IPR005856">
    <property type="entry name" value="Cys_synth"/>
</dbReference>
<feature type="modified residue" description="N6-(pyridoxal phosphate)lysine" evidence="11">
    <location>
        <position position="125"/>
    </location>
</feature>
<dbReference type="InterPro" id="IPR050214">
    <property type="entry name" value="Cys_Synth/Cystath_Beta-Synth"/>
</dbReference>
<sequence>MYLSDLSDQDGDCLQRDQPLQSQSLEPVYPLDQFQSLMVDPLREIPSVLPDSFRALMRASRSDFLIDSSCVVLTAEQPLKDNVFPSPAPLLIGKTPMVYLNSMAKGCVANIAAKLEIMEPCCSVKDRIGYSMVTDAEQKGFISPGKSVLVEPTSGNTGIGLAFIAASRGYRLILTMPSSMSMERRVLLKAFGAELVLTDPAKGMTGAVQKAEEILKSTPDAYMLQQFDNPANPKIHYETTGPEIWEDTKGKVDIFVAGIGTGGTITGVGRFIKEQNPKVQVIGVEPTESDILSGGKPGPHKIQGIGAGFIPKNLDRAIMDEVIAISSEEAIETAKQLALKEGLMVGISSGAAAAAAIMVAKRPENAGKLIAVVFPSFGERYLSTPLFQSIREEVEKMQPEI</sequence>
<dbReference type="EC" id="2.5.1.47" evidence="4 12"/>
<comment type="caution">
    <text evidence="14">The sequence shown here is derived from an EMBL/GenBank/DDBJ whole genome shotgun (WGS) entry which is preliminary data.</text>
</comment>
<dbReference type="NCBIfam" id="TIGR01136">
    <property type="entry name" value="cysKM"/>
    <property type="match status" value="1"/>
</dbReference>
<comment type="pathway">
    <text evidence="2">Amino-acid biosynthesis; L-cysteine biosynthesis; L-cysteine from L-serine: step 2/2.</text>
</comment>
<evidence type="ECO:0000256" key="11">
    <source>
        <dbReference type="PIRSR" id="PIRSR605856-51"/>
    </source>
</evidence>
<feature type="domain" description="Tryptophan synthase beta chain-like PALP" evidence="13">
    <location>
        <begin position="90"/>
        <end position="375"/>
    </location>
</feature>
<evidence type="ECO:0000256" key="7">
    <source>
        <dbReference type="ARBA" id="ARBA00022898"/>
    </source>
</evidence>
<feature type="binding site" evidence="10">
    <location>
        <begin position="260"/>
        <end position="264"/>
    </location>
    <ligand>
        <name>pyridoxal 5'-phosphate</name>
        <dbReference type="ChEBI" id="CHEBI:597326"/>
    </ligand>
</feature>
<dbReference type="FunFam" id="3.40.50.1100:FF:000130">
    <property type="entry name" value="Cysteine synthase"/>
    <property type="match status" value="1"/>
</dbReference>
<keyword evidence="6 12" id="KW-0808">Transferase</keyword>
<comment type="similarity">
    <text evidence="3 12">Belongs to the cysteine synthase/cystathionine beta-synthase family.</text>
</comment>
<comment type="cofactor">
    <cofactor evidence="1 10 12">
        <name>pyridoxal 5'-phosphate</name>
        <dbReference type="ChEBI" id="CHEBI:597326"/>
    </cofactor>
</comment>
<accession>A0A8S9I795</accession>
<dbReference type="NCBIfam" id="TIGR01139">
    <property type="entry name" value="cysK"/>
    <property type="match status" value="1"/>
</dbReference>
<dbReference type="Proteomes" id="UP000712281">
    <property type="component" value="Unassembled WGS sequence"/>
</dbReference>
<keyword evidence="8 12" id="KW-0198">Cysteine biosynthesis</keyword>
<protein>
    <recommendedName>
        <fullName evidence="4 12">Cysteine synthase</fullName>
        <ecNumber evidence="4 12">2.5.1.47</ecNumber>
    </recommendedName>
</protein>
<proteinExistence type="inferred from homology"/>
<evidence type="ECO:0000256" key="10">
    <source>
        <dbReference type="PIRSR" id="PIRSR605856-50"/>
    </source>
</evidence>
<dbReference type="InterPro" id="IPR001216">
    <property type="entry name" value="P-phosphate_BS"/>
</dbReference>
<dbReference type="PANTHER" id="PTHR10314">
    <property type="entry name" value="CYSTATHIONINE BETA-SYNTHASE"/>
    <property type="match status" value="1"/>
</dbReference>
<dbReference type="EMBL" id="QGKW02001911">
    <property type="protein sequence ID" value="KAF2565448.1"/>
    <property type="molecule type" value="Genomic_DNA"/>
</dbReference>
<comment type="catalytic activity">
    <reaction evidence="9 12">
        <text>O-acetyl-L-serine + hydrogen sulfide = L-cysteine + acetate</text>
        <dbReference type="Rhea" id="RHEA:14829"/>
        <dbReference type="ChEBI" id="CHEBI:29919"/>
        <dbReference type="ChEBI" id="CHEBI:30089"/>
        <dbReference type="ChEBI" id="CHEBI:35235"/>
        <dbReference type="ChEBI" id="CHEBI:58340"/>
        <dbReference type="EC" id="2.5.1.47"/>
    </reaction>
</comment>
<evidence type="ECO:0000259" key="13">
    <source>
        <dbReference type="Pfam" id="PF00291"/>
    </source>
</evidence>